<sequence>MGKHLRRRAHITTVALPLLAVGLTLLALGEFDAPASAQYRSTVRINEIESGGGSPGGWVELVNTGTAAVDVSGWIVKDDDDSHSYKIGKNESIAPGAFLALNVEPSLDLGSSDAARLFRADGSTLVDSHTWTNQATTTLGRCADGKGAFTKTTASTKGAANACGGGGGDPTSRTTLPGGASVSVADDSNVFGENLSGLSFENADVLWAVQNSPSKLYRLVPKGANWRPDKAGGFGSGKTLRYANGKGEPDAEGVVFTPDGLFVATERDGDGSSLPKVLRFDASSKASSLKATAEWDLTSDLPDLPDNDGPEAISFIPDSFLTAQGFRDERTGAAYDPATYPGHGSGLVFVGVEDDGSVHAYALDQSGDDFTPVATITSGFPAVMDLEFEPATGHLWVACDDTCQGQTKTFDINAKGKFALTHTFNRPAGMPNLNNEGLAFAPETACTSGRKEAVWSDDGNDGGHALRAGTLNCIP</sequence>
<evidence type="ECO:0000313" key="2">
    <source>
        <dbReference type="EMBL" id="GGO84753.1"/>
    </source>
</evidence>
<keyword evidence="3" id="KW-1185">Reference proteome</keyword>
<dbReference type="RefSeq" id="WP_189130929.1">
    <property type="nucleotide sequence ID" value="NZ_BMMS01000006.1"/>
</dbReference>
<reference evidence="2" key="1">
    <citation type="journal article" date="2014" name="Int. J. Syst. Evol. Microbiol.">
        <title>Complete genome sequence of Corynebacterium casei LMG S-19264T (=DSM 44701T), isolated from a smear-ripened cheese.</title>
        <authorList>
            <consortium name="US DOE Joint Genome Institute (JGI-PGF)"/>
            <person name="Walter F."/>
            <person name="Albersmeier A."/>
            <person name="Kalinowski J."/>
            <person name="Ruckert C."/>
        </authorList>
    </citation>
    <scope>NUCLEOTIDE SEQUENCE</scope>
    <source>
        <strain evidence="2">CGMCC 4.7201</strain>
    </source>
</reference>
<dbReference type="InterPro" id="IPR036415">
    <property type="entry name" value="Lamin_tail_dom_sf"/>
</dbReference>
<evidence type="ECO:0000313" key="3">
    <source>
        <dbReference type="Proteomes" id="UP000641932"/>
    </source>
</evidence>
<comment type="caution">
    <text evidence="2">The sequence shown here is derived from an EMBL/GenBank/DDBJ whole genome shotgun (WGS) entry which is preliminary data.</text>
</comment>
<dbReference type="EMBL" id="BMMS01000006">
    <property type="protein sequence ID" value="GGO84753.1"/>
    <property type="molecule type" value="Genomic_DNA"/>
</dbReference>
<accession>A0A917ZJT4</accession>
<protein>
    <recommendedName>
        <fullName evidence="1">LTD domain-containing protein</fullName>
    </recommendedName>
</protein>
<proteinExistence type="predicted"/>
<organism evidence="2 3">
    <name type="scientific">Wenjunlia tyrosinilytica</name>
    <dbReference type="NCBI Taxonomy" id="1544741"/>
    <lineage>
        <taxon>Bacteria</taxon>
        <taxon>Bacillati</taxon>
        <taxon>Actinomycetota</taxon>
        <taxon>Actinomycetes</taxon>
        <taxon>Kitasatosporales</taxon>
        <taxon>Streptomycetaceae</taxon>
        <taxon>Wenjunlia</taxon>
    </lineage>
</organism>
<reference evidence="2" key="2">
    <citation type="submission" date="2020-09" db="EMBL/GenBank/DDBJ databases">
        <authorList>
            <person name="Sun Q."/>
            <person name="Zhou Y."/>
        </authorList>
    </citation>
    <scope>NUCLEOTIDE SEQUENCE</scope>
    <source>
        <strain evidence="2">CGMCC 4.7201</strain>
    </source>
</reference>
<dbReference type="InterPro" id="IPR001322">
    <property type="entry name" value="Lamin_tail_dom"/>
</dbReference>
<feature type="domain" description="LTD" evidence="1">
    <location>
        <begin position="27"/>
        <end position="133"/>
    </location>
</feature>
<dbReference type="Gene3D" id="2.60.40.1260">
    <property type="entry name" value="Lamin Tail domain"/>
    <property type="match status" value="1"/>
</dbReference>
<gene>
    <name evidence="2" type="ORF">GCM10012280_16950</name>
</gene>
<dbReference type="Proteomes" id="UP000641932">
    <property type="component" value="Unassembled WGS sequence"/>
</dbReference>
<dbReference type="PROSITE" id="PS51841">
    <property type="entry name" value="LTD"/>
    <property type="match status" value="1"/>
</dbReference>
<dbReference type="Pfam" id="PF00932">
    <property type="entry name" value="LTD"/>
    <property type="match status" value="1"/>
</dbReference>
<dbReference type="SUPFAM" id="SSF75011">
    <property type="entry name" value="3-carboxy-cis,cis-mucoante lactonizing enzyme"/>
    <property type="match status" value="1"/>
</dbReference>
<dbReference type="SUPFAM" id="SSF74853">
    <property type="entry name" value="Lamin A/C globular tail domain"/>
    <property type="match status" value="1"/>
</dbReference>
<name>A0A917ZJT4_9ACTN</name>
<dbReference type="AlphaFoldDB" id="A0A917ZJT4"/>
<evidence type="ECO:0000259" key="1">
    <source>
        <dbReference type="PROSITE" id="PS51841"/>
    </source>
</evidence>